<comment type="caution">
    <text evidence="1">The sequence shown here is derived from an EMBL/GenBank/DDBJ whole genome shotgun (WGS) entry which is preliminary data.</text>
</comment>
<evidence type="ECO:0000313" key="2">
    <source>
        <dbReference type="Proteomes" id="UP000757900"/>
    </source>
</evidence>
<organism evidence="1 2">
    <name type="scientific">Abiotrophia defectiva</name>
    <name type="common">Streptococcus defectivus</name>
    <dbReference type="NCBI Taxonomy" id="46125"/>
    <lineage>
        <taxon>Bacteria</taxon>
        <taxon>Bacillati</taxon>
        <taxon>Bacillota</taxon>
        <taxon>Bacilli</taxon>
        <taxon>Lactobacillales</taxon>
        <taxon>Aerococcaceae</taxon>
        <taxon>Abiotrophia</taxon>
    </lineage>
</organism>
<dbReference type="CDD" id="cd07516">
    <property type="entry name" value="HAD_Pase"/>
    <property type="match status" value="1"/>
</dbReference>
<dbReference type="PROSITE" id="PS01228">
    <property type="entry name" value="COF_1"/>
    <property type="match status" value="1"/>
</dbReference>
<dbReference type="SUPFAM" id="SSF56784">
    <property type="entry name" value="HAD-like"/>
    <property type="match status" value="1"/>
</dbReference>
<dbReference type="PANTHER" id="PTHR10000">
    <property type="entry name" value="PHOSPHOSERINE PHOSPHATASE"/>
    <property type="match status" value="1"/>
</dbReference>
<dbReference type="Gene3D" id="3.40.50.1000">
    <property type="entry name" value="HAD superfamily/HAD-like"/>
    <property type="match status" value="1"/>
</dbReference>
<evidence type="ECO:0000313" key="1">
    <source>
        <dbReference type="EMBL" id="MBF0934256.1"/>
    </source>
</evidence>
<accession>A0A929MMS6</accession>
<protein>
    <submittedName>
        <fullName evidence="1">HAD family phosphatase</fullName>
    </submittedName>
</protein>
<dbReference type="InterPro" id="IPR036412">
    <property type="entry name" value="HAD-like_sf"/>
</dbReference>
<dbReference type="NCBIfam" id="TIGR01484">
    <property type="entry name" value="HAD-SF-IIB"/>
    <property type="match status" value="1"/>
</dbReference>
<dbReference type="NCBIfam" id="TIGR00099">
    <property type="entry name" value="Cof-subfamily"/>
    <property type="match status" value="1"/>
</dbReference>
<dbReference type="Pfam" id="PF08282">
    <property type="entry name" value="Hydrolase_3"/>
    <property type="match status" value="1"/>
</dbReference>
<dbReference type="InterPro" id="IPR000150">
    <property type="entry name" value="Cof"/>
</dbReference>
<dbReference type="AlphaFoldDB" id="A0A929MMS6"/>
<proteinExistence type="predicted"/>
<dbReference type="PANTHER" id="PTHR10000:SF55">
    <property type="entry name" value="5-AMINO-6-(5-PHOSPHO-D-RIBITYLAMINO)URACIL PHOSPHATASE YCSE"/>
    <property type="match status" value="1"/>
</dbReference>
<dbReference type="GO" id="GO:0016791">
    <property type="term" value="F:phosphatase activity"/>
    <property type="evidence" value="ECO:0007669"/>
    <property type="project" value="TreeGrafter"/>
</dbReference>
<name>A0A929MMS6_ABIDE</name>
<dbReference type="Proteomes" id="UP000757900">
    <property type="component" value="Unassembled WGS sequence"/>
</dbReference>
<dbReference type="Gene3D" id="3.30.1240.10">
    <property type="match status" value="1"/>
</dbReference>
<reference evidence="1" key="1">
    <citation type="submission" date="2020-04" db="EMBL/GenBank/DDBJ databases">
        <title>Deep metagenomics examines the oral microbiome during advanced dental caries in children, revealing novel taxa and co-occurrences with host molecules.</title>
        <authorList>
            <person name="Baker J.L."/>
            <person name="Morton J.T."/>
            <person name="Dinis M."/>
            <person name="Alvarez R."/>
            <person name="Tran N.C."/>
            <person name="Knight R."/>
            <person name="Edlund A."/>
        </authorList>
    </citation>
    <scope>NUCLEOTIDE SEQUENCE</scope>
    <source>
        <strain evidence="1">JCVI_23_bin.16</strain>
    </source>
</reference>
<gene>
    <name evidence="1" type="ORF">HXK00_01270</name>
</gene>
<dbReference type="GO" id="GO:0005829">
    <property type="term" value="C:cytosol"/>
    <property type="evidence" value="ECO:0007669"/>
    <property type="project" value="TreeGrafter"/>
</dbReference>
<dbReference type="InterPro" id="IPR006379">
    <property type="entry name" value="HAD-SF_hydro_IIB"/>
</dbReference>
<sequence>MIKLFASDMDGTLLNPNHVISDTTAQAIRDLQAQSDIEFLIATGRDYRSAKWLLDQHQLTARIIAVNGAATYDVKGNLEDVFALDLADTQTLIERFAVPETQTLVSLKSLNGYYVNDLSLYRRRMEAFLNRAKEAASDDSLAQIELHFKELQPLEDYRPDLDPPLKLMLIDRRPEVLESAHHFLKDFAIDLTSSGPDNLEITSLKAQKGLAIEAYCQHHGFTKHQVLTIGDSANDRSMLAMFPNSYAMANASQAIKDLASYEAPSNAEDGVAHTIYQLLSKLG</sequence>
<dbReference type="InterPro" id="IPR023214">
    <property type="entry name" value="HAD_sf"/>
</dbReference>
<dbReference type="GO" id="GO:0000287">
    <property type="term" value="F:magnesium ion binding"/>
    <property type="evidence" value="ECO:0007669"/>
    <property type="project" value="TreeGrafter"/>
</dbReference>
<dbReference type="EMBL" id="JABZFV010000008">
    <property type="protein sequence ID" value="MBF0934256.1"/>
    <property type="molecule type" value="Genomic_DNA"/>
</dbReference>